<keyword evidence="3 5" id="KW-1133">Transmembrane helix</keyword>
<organism evidence="8 9">
    <name type="scientific">Datura stramonium</name>
    <name type="common">Jimsonweed</name>
    <name type="synonym">Common thornapple</name>
    <dbReference type="NCBI Taxonomy" id="4076"/>
    <lineage>
        <taxon>Eukaryota</taxon>
        <taxon>Viridiplantae</taxon>
        <taxon>Streptophyta</taxon>
        <taxon>Embryophyta</taxon>
        <taxon>Tracheophyta</taxon>
        <taxon>Spermatophyta</taxon>
        <taxon>Magnoliopsida</taxon>
        <taxon>eudicotyledons</taxon>
        <taxon>Gunneridae</taxon>
        <taxon>Pentapetalae</taxon>
        <taxon>asterids</taxon>
        <taxon>lamiids</taxon>
        <taxon>Solanales</taxon>
        <taxon>Solanaceae</taxon>
        <taxon>Solanoideae</taxon>
        <taxon>Datureae</taxon>
        <taxon>Datura</taxon>
    </lineage>
</organism>
<evidence type="ECO:0000256" key="3">
    <source>
        <dbReference type="ARBA" id="ARBA00022989"/>
    </source>
</evidence>
<feature type="transmembrane region" description="Helical" evidence="5">
    <location>
        <begin position="595"/>
        <end position="613"/>
    </location>
</feature>
<feature type="non-terminal residue" evidence="8">
    <location>
        <position position="614"/>
    </location>
</feature>
<dbReference type="CDD" id="cd19990">
    <property type="entry name" value="PBP1_GABAb_receptor_plant"/>
    <property type="match status" value="1"/>
</dbReference>
<dbReference type="SUPFAM" id="SSF53822">
    <property type="entry name" value="Periplasmic binding protein-like I"/>
    <property type="match status" value="1"/>
</dbReference>
<keyword evidence="2 5" id="KW-0812">Transmembrane</keyword>
<dbReference type="PANTHER" id="PTHR34836:SF9">
    <property type="entry name" value="RECEPTOR LIGAND BINDING REGION DOMAIN-CONTAINING PROTEIN"/>
    <property type="match status" value="1"/>
</dbReference>
<dbReference type="SUPFAM" id="SSF53850">
    <property type="entry name" value="Periplasmic binding protein-like II"/>
    <property type="match status" value="1"/>
</dbReference>
<dbReference type="InterPro" id="IPR015683">
    <property type="entry name" value="Ionotropic_Glu_rcpt"/>
</dbReference>
<dbReference type="InterPro" id="IPR044440">
    <property type="entry name" value="GABAb_receptor_plant_PBP1"/>
</dbReference>
<accession>A0ABS8UPU6</accession>
<evidence type="ECO:0000256" key="4">
    <source>
        <dbReference type="ARBA" id="ARBA00023136"/>
    </source>
</evidence>
<feature type="chain" id="PRO_5046623435" description="Receptor ligand binding region domain-containing protein" evidence="6">
    <location>
        <begin position="18"/>
        <end position="614"/>
    </location>
</feature>
<evidence type="ECO:0000256" key="2">
    <source>
        <dbReference type="ARBA" id="ARBA00022692"/>
    </source>
</evidence>
<comment type="caution">
    <text evidence="8">The sequence shown here is derived from an EMBL/GenBank/DDBJ whole genome shotgun (WGS) entry which is preliminary data.</text>
</comment>
<evidence type="ECO:0000256" key="1">
    <source>
        <dbReference type="ARBA" id="ARBA00004370"/>
    </source>
</evidence>
<evidence type="ECO:0000256" key="6">
    <source>
        <dbReference type="SAM" id="SignalP"/>
    </source>
</evidence>
<evidence type="ECO:0000259" key="7">
    <source>
        <dbReference type="Pfam" id="PF01094"/>
    </source>
</evidence>
<proteinExistence type="predicted"/>
<dbReference type="InterPro" id="IPR001828">
    <property type="entry name" value="ANF_lig-bd_rcpt"/>
</dbReference>
<protein>
    <recommendedName>
        <fullName evidence="7">Receptor ligand binding region domain-containing protein</fullName>
    </recommendedName>
</protein>
<feature type="domain" description="Receptor ligand binding region" evidence="7">
    <location>
        <begin position="45"/>
        <end position="380"/>
    </location>
</feature>
<gene>
    <name evidence="8" type="ORF">HAX54_019700</name>
</gene>
<dbReference type="Gene3D" id="3.40.190.10">
    <property type="entry name" value="Periplasmic binding protein-like II"/>
    <property type="match status" value="1"/>
</dbReference>
<dbReference type="Pfam" id="PF01094">
    <property type="entry name" value="ANF_receptor"/>
    <property type="match status" value="1"/>
</dbReference>
<dbReference type="PANTHER" id="PTHR34836">
    <property type="entry name" value="OS06G0188250 PROTEIN"/>
    <property type="match status" value="1"/>
</dbReference>
<evidence type="ECO:0000256" key="5">
    <source>
        <dbReference type="SAM" id="Phobius"/>
    </source>
</evidence>
<evidence type="ECO:0000313" key="9">
    <source>
        <dbReference type="Proteomes" id="UP000823775"/>
    </source>
</evidence>
<keyword evidence="9" id="KW-1185">Reference proteome</keyword>
<dbReference type="Proteomes" id="UP000823775">
    <property type="component" value="Unassembled WGS sequence"/>
</dbReference>
<reference evidence="8 9" key="1">
    <citation type="journal article" date="2021" name="BMC Genomics">
        <title>Datura genome reveals duplications of psychoactive alkaloid biosynthetic genes and high mutation rate following tissue culture.</title>
        <authorList>
            <person name="Rajewski A."/>
            <person name="Carter-House D."/>
            <person name="Stajich J."/>
            <person name="Litt A."/>
        </authorList>
    </citation>
    <scope>NUCLEOTIDE SEQUENCE [LARGE SCALE GENOMIC DNA]</scope>
    <source>
        <strain evidence="8">AR-01</strain>
    </source>
</reference>
<feature type="transmembrane region" description="Helical" evidence="5">
    <location>
        <begin position="565"/>
        <end position="583"/>
    </location>
</feature>
<name>A0ABS8UPU6_DATST</name>
<evidence type="ECO:0000313" key="8">
    <source>
        <dbReference type="EMBL" id="MCD9560879.1"/>
    </source>
</evidence>
<dbReference type="PRINTS" id="PR01176">
    <property type="entry name" value="GABABRECEPTR"/>
</dbReference>
<dbReference type="InterPro" id="IPR028082">
    <property type="entry name" value="Peripla_BP_I"/>
</dbReference>
<keyword evidence="4 5" id="KW-0472">Membrane</keyword>
<comment type="subcellular location">
    <subcellularLocation>
        <location evidence="1">Membrane</location>
    </subcellularLocation>
</comment>
<keyword evidence="6" id="KW-0732">Signal</keyword>
<dbReference type="Gene3D" id="3.40.50.2300">
    <property type="match status" value="2"/>
</dbReference>
<sequence length="614" mass="69609">MGVYPLKFFILFALALSNSVIIIAKGQSRVGAIVDLNTRIGKEEKVAMEMAIQDFNSLDNNKYPLMLTIQVKNSQAKPVQAALAARHLIKKKVQAILGPRSWEETSTVAEVGTEQKIPVLSFADSLPPWSTTKWPFLIQFSPSVHKQMRAIAAILQSYGWRRINVIYEDTNSYANGILPYLYQALQEVSGAEISNLVALHSNFADHDNLISLSRELTHLKREQCRVFLVHTSLSLAVNVFEKANEMKMMEKGYTWITTNDIASLIHSMNASSIRSMQGVLGIQSYFPETGQKFQDFHLRFRIKFGSEHPHEAIRDPSIFAIQAYDATWALALALASMEDQPNMNLLDHILSTQYDGLSGNIEFIGRKLAPVWRFRIINVIRKSYRDLGFWSDGFGFSEIIDESSGTKLIYNTSMECLGHVIWPGGPWSATPRGWKIPTVYDPLIIGVPNNTFMTNHFVNVEYDYSTGNYSFSGFSIEVFETTTKYLPYDLPYKFIPFQGNYNALVEQVYLKNFDAAVGDISIIADRYRYVEFSHSHTTPGLTMVVPIQSLTKKAWLFLMPFTKTMWLLSVSINVYNGFVIWMIERNYCSELKGSAINQIGALLWLAFATLFSLH</sequence>
<dbReference type="EMBL" id="JACEIK010002393">
    <property type="protein sequence ID" value="MCD9560879.1"/>
    <property type="molecule type" value="Genomic_DNA"/>
</dbReference>
<feature type="signal peptide" evidence="6">
    <location>
        <begin position="1"/>
        <end position="17"/>
    </location>
</feature>